<feature type="region of interest" description="Disordered" evidence="1">
    <location>
        <begin position="1"/>
        <end position="20"/>
    </location>
</feature>
<dbReference type="PANTHER" id="PTHR47331">
    <property type="entry name" value="PHD-TYPE DOMAIN-CONTAINING PROTEIN"/>
    <property type="match status" value="1"/>
</dbReference>
<dbReference type="Proteomes" id="UP000076408">
    <property type="component" value="Unassembled WGS sequence"/>
</dbReference>
<accession>A0A182YPS1</accession>
<dbReference type="AlphaFoldDB" id="A0A182YPS1"/>
<dbReference type="VEuPathDB" id="VectorBase:ASTEI20_033090"/>
<sequence length="489" mass="55704">MDSFQLEEPETSAKQQAARHNVPKDLPVFSGDPAGWSLCISSFDSTTKLCGFSNWEKMIRLQKSLQGPAFQTVRSILSMAEMVPLVNNTLRNRFGQPKHIIDCLIEKVRRMPAPRIARPESIIQFSEAVQGMLAHMQVARQYAHLTNPTLLDELLSKLPIERQYIYAHDTRGTTNRIWLHTFGTFMEELGKDAARLVVMDCSSVTTGEKNISHRGHVHAHSEELNPTTSWNTSYTCVICNKGDHDAKKYFTETQEGVHCRCVFSCLDKLNWQTCKDRPRCDINGCTYRHHTLLHDDQEHRKHSTNSLWKDEHTARSNVAENHHHKTSMAATSLLRIVPVTLYGPKSNATTFAFLDERSSMTLIHEDLVEQHHKNGKEFTAGVSQGGSSRFGKAIRNERRPDGTTTKSTTAIMYTMRKLETFEGIVNFRIEGNPTKIVNRYPLRHEKDGTVNPLERKPDWGGVCMENRQLCQLRMNLGFALDHARQHLSS</sequence>
<evidence type="ECO:0000256" key="1">
    <source>
        <dbReference type="SAM" id="MobiDB-lite"/>
    </source>
</evidence>
<evidence type="ECO:0000313" key="3">
    <source>
        <dbReference type="Proteomes" id="UP000076408"/>
    </source>
</evidence>
<reference evidence="2" key="2">
    <citation type="submission" date="2020-05" db="UniProtKB">
        <authorList>
            <consortium name="EnsemblMetazoa"/>
        </authorList>
    </citation>
    <scope>IDENTIFICATION</scope>
    <source>
        <strain evidence="2">Indian</strain>
    </source>
</reference>
<dbReference type="VEuPathDB" id="VectorBase:ASTEI10457"/>
<protein>
    <submittedName>
        <fullName evidence="2">Uncharacterized protein</fullName>
    </submittedName>
</protein>
<evidence type="ECO:0000313" key="2">
    <source>
        <dbReference type="EnsemblMetazoa" id="ASTEI10457-PA"/>
    </source>
</evidence>
<dbReference type="EnsemblMetazoa" id="ASTEI10457-RA">
    <property type="protein sequence ID" value="ASTEI10457-PA"/>
    <property type="gene ID" value="ASTEI10457"/>
</dbReference>
<feature type="compositionally biased region" description="Acidic residues" evidence="1">
    <location>
        <begin position="1"/>
        <end position="10"/>
    </location>
</feature>
<dbReference type="InterPro" id="IPR005312">
    <property type="entry name" value="DUF1759"/>
</dbReference>
<organism evidence="2 3">
    <name type="scientific">Anopheles stephensi</name>
    <name type="common">Indo-Pakistan malaria mosquito</name>
    <dbReference type="NCBI Taxonomy" id="30069"/>
    <lineage>
        <taxon>Eukaryota</taxon>
        <taxon>Metazoa</taxon>
        <taxon>Ecdysozoa</taxon>
        <taxon>Arthropoda</taxon>
        <taxon>Hexapoda</taxon>
        <taxon>Insecta</taxon>
        <taxon>Pterygota</taxon>
        <taxon>Neoptera</taxon>
        <taxon>Endopterygota</taxon>
        <taxon>Diptera</taxon>
        <taxon>Nematocera</taxon>
        <taxon>Culicoidea</taxon>
        <taxon>Culicidae</taxon>
        <taxon>Anophelinae</taxon>
        <taxon>Anopheles</taxon>
    </lineage>
</organism>
<keyword evidence="3" id="KW-1185">Reference proteome</keyword>
<name>A0A182YPS1_ANOST</name>
<reference evidence="3" key="1">
    <citation type="journal article" date="2014" name="Genome Biol.">
        <title>Genome analysis of a major urban malaria vector mosquito, Anopheles stephensi.</title>
        <authorList>
            <person name="Jiang X."/>
            <person name="Peery A."/>
            <person name="Hall A.B."/>
            <person name="Sharma A."/>
            <person name="Chen X.G."/>
            <person name="Waterhouse R.M."/>
            <person name="Komissarov A."/>
            <person name="Riehle M.M."/>
            <person name="Shouche Y."/>
            <person name="Sharakhova M.V."/>
            <person name="Lawson D."/>
            <person name="Pakpour N."/>
            <person name="Arensburger P."/>
            <person name="Davidson V.L."/>
            <person name="Eiglmeier K."/>
            <person name="Emrich S."/>
            <person name="George P."/>
            <person name="Kennedy R.C."/>
            <person name="Mane S.P."/>
            <person name="Maslen G."/>
            <person name="Oringanje C."/>
            <person name="Qi Y."/>
            <person name="Settlage R."/>
            <person name="Tojo M."/>
            <person name="Tubio J.M."/>
            <person name="Unger M.F."/>
            <person name="Wang B."/>
            <person name="Vernick K.D."/>
            <person name="Ribeiro J.M."/>
            <person name="James A.A."/>
            <person name="Michel K."/>
            <person name="Riehle M.A."/>
            <person name="Luckhart S."/>
            <person name="Sharakhov I.V."/>
            <person name="Tu Z."/>
        </authorList>
    </citation>
    <scope>NUCLEOTIDE SEQUENCE [LARGE SCALE GENOMIC DNA]</scope>
    <source>
        <strain evidence="3">Indian</strain>
    </source>
</reference>
<proteinExistence type="predicted"/>
<dbReference type="STRING" id="30069.A0A182YPS1"/>
<dbReference type="OMA" id="YASSINC"/>
<dbReference type="Pfam" id="PF03564">
    <property type="entry name" value="DUF1759"/>
    <property type="match status" value="1"/>
</dbReference>
<dbReference type="VEuPathDB" id="VectorBase:ASTE009756"/>
<dbReference type="VEuPathDB" id="VectorBase:ASTE003689"/>
<dbReference type="PANTHER" id="PTHR47331:SF5">
    <property type="entry name" value="RIBONUCLEASE H"/>
    <property type="match status" value="1"/>
</dbReference>